<sequence>MSDDKLVLNLVFQDSHLESTSIRSKIKEVRGGWKEKNRVRKSLKKNVTSSHQVDSVKAENKQSEKSKFKKDTIIDGIQQRNGGTSLRIKENTGTIGKTQVISSIFTYNPEIVDIGQDASASKQTHDQPSNAPVKGDSTFFSMGLNHDLVSNMKEKLGIADPTNIQRRAIPILNDGDSDVVIQAETGSGKTLTYLLPVVNRLMCATIEIQSIGERTLPISRSVGTLAIILTPTRELAKQILAVINSLVDIPPSKLCTRHLKHWIVPGSVTGGEKRHSEKARLRKGINILVSTPGRLLDHLQNTESFLVKNLRWLVLDEADRLLEMGFEETLRSILKVLEERTKDDIQNYSKNQLFTSPKLPRKRQTILCSATLRDGVQRLAGHSLINPTFIRGNDPCEKDVDPRNSNYTTPNQLKQAYVITPAKLRLVTLTAILKSTFRAKTSKDQKIIVFLSCRDSVDFHFDLFCHSGKIRKEETDESDDKESINSGAPDEELSKGSSDTSTMIPETTIYKLHGDLSQSVRTEIFNNFSEAEAGILFCTDVAARGLDLPDVSKIIQYDPPTDLKDYVHRVGRTARLGKRGEAIIFLLPSEIEYIHALKSFQIHAEPVQVETLLKGLTHESKSKSYELEATDIQLKFEGHVLSNPKSTEVARKAFLSYIRAYATHSSSEKHIFHVKKLHLGHIAKSFGLRETPSDIHPHPDENIINNITLEIENFNYSTNIVPELEYSLKYICDDMDCQMGIRYTEIQKGNPFENPGWKGLEERIDSMSCRVVPPDQREILDATPGLIFNSRRLLPFKEIQKPDRDESTVTDDESSVTISSPDSTECAMEPSGERVVESDEELSTNVTNEQLQMIRKGSLKRKYERGDKRQKRKKFFGND</sequence>
<gene>
    <name evidence="1" type="ORF">ACOLOM_LOCUS1987</name>
</gene>
<keyword evidence="2" id="KW-1185">Reference proteome</keyword>
<dbReference type="Proteomes" id="UP000789525">
    <property type="component" value="Unassembled WGS sequence"/>
</dbReference>
<comment type="caution">
    <text evidence="1">The sequence shown here is derived from an EMBL/GenBank/DDBJ whole genome shotgun (WGS) entry which is preliminary data.</text>
</comment>
<organism evidence="1 2">
    <name type="scientific">Acaulospora colombiana</name>
    <dbReference type="NCBI Taxonomy" id="27376"/>
    <lineage>
        <taxon>Eukaryota</taxon>
        <taxon>Fungi</taxon>
        <taxon>Fungi incertae sedis</taxon>
        <taxon>Mucoromycota</taxon>
        <taxon>Glomeromycotina</taxon>
        <taxon>Glomeromycetes</taxon>
        <taxon>Diversisporales</taxon>
        <taxon>Acaulosporaceae</taxon>
        <taxon>Acaulospora</taxon>
    </lineage>
</organism>
<accession>A0ACA9KN49</accession>
<name>A0ACA9KN49_9GLOM</name>
<protein>
    <submittedName>
        <fullName evidence="1">13943_t:CDS:1</fullName>
    </submittedName>
</protein>
<reference evidence="1" key="1">
    <citation type="submission" date="2021-06" db="EMBL/GenBank/DDBJ databases">
        <authorList>
            <person name="Kallberg Y."/>
            <person name="Tangrot J."/>
            <person name="Rosling A."/>
        </authorList>
    </citation>
    <scope>NUCLEOTIDE SEQUENCE</scope>
    <source>
        <strain evidence="1">CL356</strain>
    </source>
</reference>
<evidence type="ECO:0000313" key="2">
    <source>
        <dbReference type="Proteomes" id="UP000789525"/>
    </source>
</evidence>
<dbReference type="EMBL" id="CAJVPT010002421">
    <property type="protein sequence ID" value="CAG8480935.1"/>
    <property type="molecule type" value="Genomic_DNA"/>
</dbReference>
<proteinExistence type="predicted"/>
<evidence type="ECO:0000313" key="1">
    <source>
        <dbReference type="EMBL" id="CAG8480935.1"/>
    </source>
</evidence>